<name>A0A176WLQ2_MARPO</name>
<organism evidence="1 2">
    <name type="scientific">Marchantia polymorpha subsp. ruderalis</name>
    <dbReference type="NCBI Taxonomy" id="1480154"/>
    <lineage>
        <taxon>Eukaryota</taxon>
        <taxon>Viridiplantae</taxon>
        <taxon>Streptophyta</taxon>
        <taxon>Embryophyta</taxon>
        <taxon>Marchantiophyta</taxon>
        <taxon>Marchantiopsida</taxon>
        <taxon>Marchantiidae</taxon>
        <taxon>Marchantiales</taxon>
        <taxon>Marchantiaceae</taxon>
        <taxon>Marchantia</taxon>
    </lineage>
</organism>
<sequence>MLRVDELTAAFKKKEQRIVRGKRRLAKKLDVFLTRSRDAVVNLESELPAVLQRLGLDRKLKEKATADCAGVGPVRSLHHSE</sequence>
<evidence type="ECO:0000313" key="2">
    <source>
        <dbReference type="Proteomes" id="UP000077202"/>
    </source>
</evidence>
<proteinExistence type="predicted"/>
<dbReference type="AlphaFoldDB" id="A0A176WLQ2"/>
<dbReference type="EMBL" id="LVLJ01000455">
    <property type="protein sequence ID" value="OAE34090.1"/>
    <property type="molecule type" value="Genomic_DNA"/>
</dbReference>
<protein>
    <submittedName>
        <fullName evidence="1">Uncharacterized protein</fullName>
    </submittedName>
</protein>
<keyword evidence="2" id="KW-1185">Reference proteome</keyword>
<gene>
    <name evidence="1" type="ORF">AXG93_2891s1140</name>
</gene>
<accession>A0A176WLQ2</accession>
<comment type="caution">
    <text evidence="1">The sequence shown here is derived from an EMBL/GenBank/DDBJ whole genome shotgun (WGS) entry which is preliminary data.</text>
</comment>
<reference evidence="1" key="1">
    <citation type="submission" date="2016-03" db="EMBL/GenBank/DDBJ databases">
        <title>Mechanisms controlling the formation of the plant cell surface in tip-growing cells are functionally conserved among land plants.</title>
        <authorList>
            <person name="Honkanen S."/>
            <person name="Jones V.A."/>
            <person name="Morieri G."/>
            <person name="Champion C."/>
            <person name="Hetherington A.J."/>
            <person name="Kelly S."/>
            <person name="Saint-Marcoux D."/>
            <person name="Proust H."/>
            <person name="Prescott H."/>
            <person name="Dolan L."/>
        </authorList>
    </citation>
    <scope>NUCLEOTIDE SEQUENCE [LARGE SCALE GENOMIC DNA]</scope>
    <source>
        <tissue evidence="1">Whole gametophyte</tissue>
    </source>
</reference>
<dbReference type="Proteomes" id="UP000077202">
    <property type="component" value="Unassembled WGS sequence"/>
</dbReference>
<evidence type="ECO:0000313" key="1">
    <source>
        <dbReference type="EMBL" id="OAE34090.1"/>
    </source>
</evidence>